<dbReference type="Proteomes" id="UP001276659">
    <property type="component" value="Unassembled WGS sequence"/>
</dbReference>
<dbReference type="EMBL" id="JASNWA010000007">
    <property type="protein sequence ID" value="KAK3172885.1"/>
    <property type="molecule type" value="Genomic_DNA"/>
</dbReference>
<dbReference type="AlphaFoldDB" id="A0AAE0DKQ9"/>
<name>A0AAE0DKQ9_9LECA</name>
<proteinExistence type="predicted"/>
<reference evidence="1" key="1">
    <citation type="submission" date="2022-11" db="EMBL/GenBank/DDBJ databases">
        <title>Chromosomal genome sequence assembly and mating type (MAT) locus characterization of the leprose asexual lichenized fungus Lepraria neglecta (Nyl.) Erichsen.</title>
        <authorList>
            <person name="Allen J.L."/>
            <person name="Pfeffer B."/>
        </authorList>
    </citation>
    <scope>NUCLEOTIDE SEQUENCE</scope>
    <source>
        <strain evidence="1">Allen 5258</strain>
    </source>
</reference>
<gene>
    <name evidence="1" type="ORF">OEA41_006210</name>
</gene>
<comment type="caution">
    <text evidence="1">The sequence shown here is derived from an EMBL/GenBank/DDBJ whole genome shotgun (WGS) entry which is preliminary data.</text>
</comment>
<sequence>MYNTLIFDYLPSESPNYLNLFTLLLHKYGDLTALLDELIIAISSHLTKPPDHLHFAMLNHHTYTLINAVLYKGVVLNHTTYHVIQHANINGHHPLQQKLWHLTNHLNTTPPLRPIIKTLGIHMHSSHSHPAGEIYMKLMKRLDLFGEGMECKGLLD</sequence>
<accession>A0AAE0DKQ9</accession>
<keyword evidence="2" id="KW-1185">Reference proteome</keyword>
<evidence type="ECO:0000313" key="1">
    <source>
        <dbReference type="EMBL" id="KAK3172885.1"/>
    </source>
</evidence>
<evidence type="ECO:0000313" key="2">
    <source>
        <dbReference type="Proteomes" id="UP001276659"/>
    </source>
</evidence>
<organism evidence="1 2">
    <name type="scientific">Lepraria neglecta</name>
    <dbReference type="NCBI Taxonomy" id="209136"/>
    <lineage>
        <taxon>Eukaryota</taxon>
        <taxon>Fungi</taxon>
        <taxon>Dikarya</taxon>
        <taxon>Ascomycota</taxon>
        <taxon>Pezizomycotina</taxon>
        <taxon>Lecanoromycetes</taxon>
        <taxon>OSLEUM clade</taxon>
        <taxon>Lecanoromycetidae</taxon>
        <taxon>Lecanorales</taxon>
        <taxon>Lecanorineae</taxon>
        <taxon>Stereocaulaceae</taxon>
        <taxon>Lepraria</taxon>
    </lineage>
</organism>
<protein>
    <submittedName>
        <fullName evidence="1">Uncharacterized protein</fullName>
    </submittedName>
</protein>